<proteinExistence type="predicted"/>
<dbReference type="GeneID" id="93618322"/>
<dbReference type="PANTHER" id="PTHR13161">
    <property type="entry name" value="SPLICING FACTOR SUPPRESSOR OF WHITE APRICOT"/>
    <property type="match status" value="1"/>
</dbReference>
<dbReference type="InterPro" id="IPR029058">
    <property type="entry name" value="AB_hydrolase_fold"/>
</dbReference>
<gene>
    <name evidence="4" type="ORF">RO3G_11357</name>
</gene>
<evidence type="ECO:0000313" key="4">
    <source>
        <dbReference type="EMBL" id="EIE86646.1"/>
    </source>
</evidence>
<organism evidence="4 5">
    <name type="scientific">Rhizopus delemar (strain RA 99-880 / ATCC MYA-4621 / FGSC 9543 / NRRL 43880)</name>
    <name type="common">Mucormycosis agent</name>
    <name type="synonym">Rhizopus arrhizus var. delemar</name>
    <dbReference type="NCBI Taxonomy" id="246409"/>
    <lineage>
        <taxon>Eukaryota</taxon>
        <taxon>Fungi</taxon>
        <taxon>Fungi incertae sedis</taxon>
        <taxon>Mucoromycota</taxon>
        <taxon>Mucoromycotina</taxon>
        <taxon>Mucoromycetes</taxon>
        <taxon>Mucorales</taxon>
        <taxon>Mucorineae</taxon>
        <taxon>Rhizopodaceae</taxon>
        <taxon>Rhizopus</taxon>
    </lineage>
</organism>
<dbReference type="SMART" id="SM01141">
    <property type="entry name" value="DRY_EERY"/>
    <property type="match status" value="1"/>
</dbReference>
<keyword evidence="2" id="KW-0508">mRNA splicing</keyword>
<dbReference type="SUPFAM" id="SSF53474">
    <property type="entry name" value="alpha/beta-Hydrolases"/>
    <property type="match status" value="1"/>
</dbReference>
<dbReference type="OrthoDB" id="408373at2759"/>
<dbReference type="InterPro" id="IPR019147">
    <property type="entry name" value="SWAP_N_domain"/>
</dbReference>
<feature type="domain" description="Suppressor of white apricot N-terminal" evidence="3">
    <location>
        <begin position="272"/>
        <end position="399"/>
    </location>
</feature>
<protein>
    <recommendedName>
        <fullName evidence="3">Suppressor of white apricot N-terminal domain-containing protein</fullName>
    </recommendedName>
</protein>
<dbReference type="Gene3D" id="3.40.50.1820">
    <property type="entry name" value="alpha/beta hydrolase"/>
    <property type="match status" value="1"/>
</dbReference>
<dbReference type="GO" id="GO:0008380">
    <property type="term" value="P:RNA splicing"/>
    <property type="evidence" value="ECO:0007669"/>
    <property type="project" value="UniProtKB-KW"/>
</dbReference>
<accession>I1CDW6</accession>
<dbReference type="Pfam" id="PF09750">
    <property type="entry name" value="DRY_EERY"/>
    <property type="match status" value="1"/>
</dbReference>
<dbReference type="RefSeq" id="XP_067522042.1">
    <property type="nucleotide sequence ID" value="XM_067665941.1"/>
</dbReference>
<reference evidence="4 5" key="1">
    <citation type="journal article" date="2009" name="PLoS Genet.">
        <title>Genomic analysis of the basal lineage fungus Rhizopus oryzae reveals a whole-genome duplication.</title>
        <authorList>
            <person name="Ma L.-J."/>
            <person name="Ibrahim A.S."/>
            <person name="Skory C."/>
            <person name="Grabherr M.G."/>
            <person name="Burger G."/>
            <person name="Butler M."/>
            <person name="Elias M."/>
            <person name="Idnurm A."/>
            <person name="Lang B.F."/>
            <person name="Sone T."/>
            <person name="Abe A."/>
            <person name="Calvo S.E."/>
            <person name="Corrochano L.M."/>
            <person name="Engels R."/>
            <person name="Fu J."/>
            <person name="Hansberg W."/>
            <person name="Kim J.-M."/>
            <person name="Kodira C.D."/>
            <person name="Koehrsen M.J."/>
            <person name="Liu B."/>
            <person name="Miranda-Saavedra D."/>
            <person name="O'Leary S."/>
            <person name="Ortiz-Castellanos L."/>
            <person name="Poulter R."/>
            <person name="Rodriguez-Romero J."/>
            <person name="Ruiz-Herrera J."/>
            <person name="Shen Y.-Q."/>
            <person name="Zeng Q."/>
            <person name="Galagan J."/>
            <person name="Birren B.W."/>
            <person name="Cuomo C.A."/>
            <person name="Wickes B.L."/>
        </authorList>
    </citation>
    <scope>NUCLEOTIDE SEQUENCE [LARGE SCALE GENOMIC DNA]</scope>
    <source>
        <strain evidence="5">RA 99-880 / ATCC MYA-4621 / FGSC 9543 / NRRL 43880</strain>
    </source>
</reference>
<dbReference type="AlphaFoldDB" id="I1CDW6"/>
<dbReference type="GO" id="GO:0006397">
    <property type="term" value="P:mRNA processing"/>
    <property type="evidence" value="ECO:0007669"/>
    <property type="project" value="UniProtKB-KW"/>
</dbReference>
<dbReference type="PANTHER" id="PTHR13161:SF4">
    <property type="entry name" value="CLK4-ASSOCIATING SERINE_ARGININE RICH PROTEIN"/>
    <property type="match status" value="1"/>
</dbReference>
<dbReference type="EMBL" id="CH476740">
    <property type="protein sequence ID" value="EIE86646.1"/>
    <property type="molecule type" value="Genomic_DNA"/>
</dbReference>
<evidence type="ECO:0000256" key="2">
    <source>
        <dbReference type="ARBA" id="ARBA00023187"/>
    </source>
</evidence>
<dbReference type="InterPro" id="IPR040397">
    <property type="entry name" value="SWAP"/>
</dbReference>
<dbReference type="STRING" id="246409.I1CDW6"/>
<dbReference type="Proteomes" id="UP000009138">
    <property type="component" value="Unassembled WGS sequence"/>
</dbReference>
<dbReference type="eggNOG" id="KOG2548">
    <property type="taxonomic scope" value="Eukaryota"/>
</dbReference>
<evidence type="ECO:0000313" key="5">
    <source>
        <dbReference type="Proteomes" id="UP000009138"/>
    </source>
</evidence>
<keyword evidence="5" id="KW-1185">Reference proteome</keyword>
<evidence type="ECO:0000259" key="3">
    <source>
        <dbReference type="SMART" id="SM01141"/>
    </source>
</evidence>
<dbReference type="InParanoid" id="I1CDW6"/>
<evidence type="ECO:0000256" key="1">
    <source>
        <dbReference type="ARBA" id="ARBA00022664"/>
    </source>
</evidence>
<name>I1CDW6_RHIO9</name>
<sequence>MHIKTCTKRGLTYTFQSPIKPHAYTLCFIPGFRSDFITSKKSQAIYDYATKQGLGFLSWNHAPQGRSVYDYYQDSLLLVQKYKPHYLIGASMGLWISLLIAKQIPIKGILGIGGSIHFTERLLSELTPQQRTNPDYVWKRPTVYDPKGYYEIPVSFLLESRKAIIHNFNDIQCHKLILVHGTFDQEAPITEARELSNKLSKSMDISLYEIDQGDHRLSSPKELNIVVKNGIKKNFIIKVVNEKQIKDLMANHKRRAERRRAYHESRLGDPQQLLRVIGSSLKLYPDAEQFYYHENPENLMAWQGNPDIKIDRFDGRSLLDFVPEPVQGLKENNEDSDELNFERYRDLIEADLTEAERLAQVEEEWTKLLDRHQAKLALIDRASNKGKSNAIGFDYGTTKVVTEDSNTKQNETILAYDILFAVIITD</sequence>
<dbReference type="VEuPathDB" id="FungiDB:RO3G_11357"/>
<keyword evidence="1" id="KW-0507">mRNA processing</keyword>